<reference evidence="3 4" key="1">
    <citation type="journal article" date="2010" name="Nat. Biotechnol.">
        <title>Genome sequence of the model mushroom Schizophyllum commune.</title>
        <authorList>
            <person name="Ohm R.A."/>
            <person name="de Jong J.F."/>
            <person name="Lugones L.G."/>
            <person name="Aerts A."/>
            <person name="Kothe E."/>
            <person name="Stajich J.E."/>
            <person name="de Vries R.P."/>
            <person name="Record E."/>
            <person name="Levasseur A."/>
            <person name="Baker S.E."/>
            <person name="Bartholomew K.A."/>
            <person name="Coutinho P.M."/>
            <person name="Erdmann S."/>
            <person name="Fowler T.J."/>
            <person name="Gathman A.C."/>
            <person name="Lombard V."/>
            <person name="Henrissat B."/>
            <person name="Knabe N."/>
            <person name="Kuees U."/>
            <person name="Lilly W.W."/>
            <person name="Lindquist E."/>
            <person name="Lucas S."/>
            <person name="Magnuson J.K."/>
            <person name="Piumi F."/>
            <person name="Raudaskoski M."/>
            <person name="Salamov A."/>
            <person name="Schmutz J."/>
            <person name="Schwarze F.W.M.R."/>
            <person name="vanKuyk P.A."/>
            <person name="Horton J.S."/>
            <person name="Grigoriev I.V."/>
            <person name="Woesten H.A.B."/>
        </authorList>
    </citation>
    <scope>NUCLEOTIDE SEQUENCE [LARGE SCALE GENOMIC DNA]</scope>
    <source>
        <strain evidence="4">H4-8 / FGSC 9210</strain>
    </source>
</reference>
<feature type="region of interest" description="Disordered" evidence="2">
    <location>
        <begin position="138"/>
        <end position="267"/>
    </location>
</feature>
<feature type="region of interest" description="Disordered" evidence="2">
    <location>
        <begin position="1"/>
        <end position="26"/>
    </location>
</feature>
<feature type="compositionally biased region" description="Polar residues" evidence="2">
    <location>
        <begin position="74"/>
        <end position="107"/>
    </location>
</feature>
<feature type="compositionally biased region" description="Basic and acidic residues" evidence="2">
    <location>
        <begin position="385"/>
        <end position="395"/>
    </location>
</feature>
<feature type="region of interest" description="Disordered" evidence="2">
    <location>
        <begin position="409"/>
        <end position="459"/>
    </location>
</feature>
<proteinExistence type="predicted"/>
<keyword evidence="1" id="KW-0175">Coiled coil</keyword>
<dbReference type="InParanoid" id="D8QGK4"/>
<dbReference type="VEuPathDB" id="FungiDB:SCHCODRAFT_02553743"/>
<gene>
    <name evidence="3" type="ORF">SCHCODRAFT_112994</name>
</gene>
<dbReference type="Proteomes" id="UP000007431">
    <property type="component" value="Unassembled WGS sequence"/>
</dbReference>
<dbReference type="STRING" id="578458.D8QGK4"/>
<sequence>MSFSPHHPSHNPGAAPWPEGTFPGHGDMLRSREITLARWRAVELQDYARARERENYQQRPIQPPQLPQLYGTPTAHSRSQDAHNTFPASDYQQTRTPIRPQPNSQNHPTPPGLTSPLGPSGWGVYNEYADPRRQMLRQCDHPAPPLSQSPSGHTAPFPASLDPRAYLTTTPLPKENRTPAVDAAARARDSRDSEDALAGSSQGTSTANSRAAPAKGGRGRTAKADGAKAGDAKPAKAQKKRKRSDSNTSVEDTTETLTPEQKVKASIASVETDHRKLTKAEKEAFIAHITQKQYWKNLKLLKMTIIRQYIPDNQLMHITPRQLDNYFRDVYNGKYKAILDLERHTGGGDGDADREEEFPDSEDEDTFTIRPRDKAPKGSKYTRKSSGDSQHEDPVFRMLDKAAYRDPEARKQLDFDMETPVSDGDSDVIEVSAPKTAGKPASQRGKRAKQDPDDATAHPNHQLLRSHVAAMSERHAASFELKRKEHELALARDARERKLAEQSEQHLTLERQRLELDAKLRAKEIELQACKIREDQMERALRMISSDQPFLVEKGKELYRKLEEEEKEGARLV</sequence>
<feature type="compositionally biased region" description="Polar residues" evidence="2">
    <location>
        <begin position="199"/>
        <end position="209"/>
    </location>
</feature>
<evidence type="ECO:0000256" key="1">
    <source>
        <dbReference type="SAM" id="Coils"/>
    </source>
</evidence>
<name>D8QGK4_SCHCM</name>
<dbReference type="GeneID" id="9597103"/>
<dbReference type="AlphaFoldDB" id="D8QGK4"/>
<evidence type="ECO:0000256" key="2">
    <source>
        <dbReference type="SAM" id="MobiDB-lite"/>
    </source>
</evidence>
<feature type="compositionally biased region" description="Acidic residues" evidence="2">
    <location>
        <begin position="350"/>
        <end position="366"/>
    </location>
</feature>
<feature type="coiled-coil region" evidence="1">
    <location>
        <begin position="481"/>
        <end position="519"/>
    </location>
</feature>
<dbReference type="HOGENOM" id="CLU_475794_0_0_1"/>
<evidence type="ECO:0000313" key="4">
    <source>
        <dbReference type="Proteomes" id="UP000007431"/>
    </source>
</evidence>
<keyword evidence="4" id="KW-1185">Reference proteome</keyword>
<evidence type="ECO:0000313" key="3">
    <source>
        <dbReference type="EMBL" id="EFI92785.1"/>
    </source>
</evidence>
<feature type="non-terminal residue" evidence="3">
    <location>
        <position position="573"/>
    </location>
</feature>
<dbReference type="KEGG" id="scm:SCHCO_02553743"/>
<accession>D8QGK4</accession>
<dbReference type="OMA" id="YIATPER"/>
<feature type="region of interest" description="Disordered" evidence="2">
    <location>
        <begin position="53"/>
        <end position="126"/>
    </location>
</feature>
<organism evidence="4">
    <name type="scientific">Schizophyllum commune (strain H4-8 / FGSC 9210)</name>
    <name type="common">Split gill fungus</name>
    <dbReference type="NCBI Taxonomy" id="578458"/>
    <lineage>
        <taxon>Eukaryota</taxon>
        <taxon>Fungi</taxon>
        <taxon>Dikarya</taxon>
        <taxon>Basidiomycota</taxon>
        <taxon>Agaricomycotina</taxon>
        <taxon>Agaricomycetes</taxon>
        <taxon>Agaricomycetidae</taxon>
        <taxon>Agaricales</taxon>
        <taxon>Schizophyllaceae</taxon>
        <taxon>Schizophyllum</taxon>
    </lineage>
</organism>
<feature type="region of interest" description="Disordered" evidence="2">
    <location>
        <begin position="344"/>
        <end position="395"/>
    </location>
</feature>
<feature type="compositionally biased region" description="Polar residues" evidence="2">
    <location>
        <begin position="246"/>
        <end position="259"/>
    </location>
</feature>
<feature type="compositionally biased region" description="Basic and acidic residues" evidence="2">
    <location>
        <begin position="185"/>
        <end position="194"/>
    </location>
</feature>
<feature type="compositionally biased region" description="Basic and acidic residues" evidence="2">
    <location>
        <begin position="222"/>
        <end position="234"/>
    </location>
</feature>
<dbReference type="EMBL" id="GL377312">
    <property type="protein sequence ID" value="EFI92785.1"/>
    <property type="molecule type" value="Genomic_DNA"/>
</dbReference>
<protein>
    <submittedName>
        <fullName evidence="3">Uncharacterized protein</fullName>
    </submittedName>
</protein>